<dbReference type="GO" id="GO:0019843">
    <property type="term" value="F:rRNA binding"/>
    <property type="evidence" value="ECO:0007669"/>
    <property type="project" value="UniProtKB-UniRule"/>
</dbReference>
<evidence type="ECO:0000256" key="6">
    <source>
        <dbReference type="ARBA" id="ARBA00035292"/>
    </source>
</evidence>
<dbReference type="GO" id="GO:1990904">
    <property type="term" value="C:ribonucleoprotein complex"/>
    <property type="evidence" value="ECO:0007669"/>
    <property type="project" value="UniProtKB-KW"/>
</dbReference>
<dbReference type="GO" id="GO:0005840">
    <property type="term" value="C:ribosome"/>
    <property type="evidence" value="ECO:0007669"/>
    <property type="project" value="UniProtKB-KW"/>
</dbReference>
<dbReference type="InterPro" id="IPR020069">
    <property type="entry name" value="Ribosomal_bL9_C"/>
</dbReference>
<accession>A0A839GMA7</accession>
<dbReference type="Gene3D" id="3.10.430.100">
    <property type="entry name" value="Ribosomal protein L9, C-terminal domain"/>
    <property type="match status" value="1"/>
</dbReference>
<feature type="coiled-coil region" evidence="8">
    <location>
        <begin position="44"/>
        <end position="71"/>
    </location>
</feature>
<dbReference type="InterPro" id="IPR020594">
    <property type="entry name" value="Ribosomal_bL9_bac/chp"/>
</dbReference>
<proteinExistence type="inferred from homology"/>
<evidence type="ECO:0000256" key="5">
    <source>
        <dbReference type="ARBA" id="ARBA00023274"/>
    </source>
</evidence>
<evidence type="ECO:0000256" key="1">
    <source>
        <dbReference type="ARBA" id="ARBA00010605"/>
    </source>
</evidence>
<reference evidence="10 11" key="1">
    <citation type="submission" date="2020-08" db="EMBL/GenBank/DDBJ databases">
        <title>Genomic Encyclopedia of Type Strains, Phase IV (KMG-IV): sequencing the most valuable type-strain genomes for metagenomic binning, comparative biology and taxonomic classification.</title>
        <authorList>
            <person name="Goeker M."/>
        </authorList>
    </citation>
    <scope>NUCLEOTIDE SEQUENCE [LARGE SCALE GENOMIC DNA]</scope>
    <source>
        <strain evidence="10 11">DSM 29854</strain>
    </source>
</reference>
<dbReference type="HAMAP" id="MF_00503">
    <property type="entry name" value="Ribosomal_bL9"/>
    <property type="match status" value="1"/>
</dbReference>
<comment type="caution">
    <text evidence="10">The sequence shown here is derived from an EMBL/GenBank/DDBJ whole genome shotgun (WGS) entry which is preliminary data.</text>
</comment>
<evidence type="ECO:0000256" key="8">
    <source>
        <dbReference type="SAM" id="Coils"/>
    </source>
</evidence>
<evidence type="ECO:0000313" key="10">
    <source>
        <dbReference type="EMBL" id="MBA9079003.1"/>
    </source>
</evidence>
<organism evidence="10 11">
    <name type="scientific">Rufibacter quisquiliarum</name>
    <dbReference type="NCBI Taxonomy" id="1549639"/>
    <lineage>
        <taxon>Bacteria</taxon>
        <taxon>Pseudomonadati</taxon>
        <taxon>Bacteroidota</taxon>
        <taxon>Cytophagia</taxon>
        <taxon>Cytophagales</taxon>
        <taxon>Hymenobacteraceae</taxon>
        <taxon>Rufibacter</taxon>
    </lineage>
</organism>
<dbReference type="InterPro" id="IPR036935">
    <property type="entry name" value="Ribosomal_bL9_N_sf"/>
</dbReference>
<dbReference type="FunFam" id="3.40.5.10:FF:000003">
    <property type="entry name" value="50S ribosomal protein L9"/>
    <property type="match status" value="1"/>
</dbReference>
<dbReference type="SUPFAM" id="SSF55658">
    <property type="entry name" value="L9 N-domain-like"/>
    <property type="match status" value="1"/>
</dbReference>
<name>A0A839GMA7_9BACT</name>
<dbReference type="AlphaFoldDB" id="A0A839GMA7"/>
<evidence type="ECO:0000256" key="4">
    <source>
        <dbReference type="ARBA" id="ARBA00022980"/>
    </source>
</evidence>
<dbReference type="Proteomes" id="UP000563094">
    <property type="component" value="Unassembled WGS sequence"/>
</dbReference>
<keyword evidence="8" id="KW-0175">Coiled coil</keyword>
<dbReference type="InterPro" id="IPR009027">
    <property type="entry name" value="Ribosomal_bL9/RNase_H1_N"/>
</dbReference>
<comment type="function">
    <text evidence="7">Binds to the 23S rRNA.</text>
</comment>
<evidence type="ECO:0000256" key="2">
    <source>
        <dbReference type="ARBA" id="ARBA00022730"/>
    </source>
</evidence>
<keyword evidence="5 7" id="KW-0687">Ribonucleoprotein</keyword>
<dbReference type="Gene3D" id="3.40.5.10">
    <property type="entry name" value="Ribosomal protein L9, N-terminal domain"/>
    <property type="match status" value="1"/>
</dbReference>
<dbReference type="GO" id="GO:0003735">
    <property type="term" value="F:structural constituent of ribosome"/>
    <property type="evidence" value="ECO:0007669"/>
    <property type="project" value="InterPro"/>
</dbReference>
<keyword evidence="11" id="KW-1185">Reference proteome</keyword>
<dbReference type="EMBL" id="JACJIQ010000017">
    <property type="protein sequence ID" value="MBA9079003.1"/>
    <property type="molecule type" value="Genomic_DNA"/>
</dbReference>
<dbReference type="Pfam" id="PF03948">
    <property type="entry name" value="Ribosomal_L9_C"/>
    <property type="match status" value="1"/>
</dbReference>
<evidence type="ECO:0000256" key="3">
    <source>
        <dbReference type="ARBA" id="ARBA00022884"/>
    </source>
</evidence>
<feature type="domain" description="Ribosomal protein L9" evidence="9">
    <location>
        <begin position="13"/>
        <end position="40"/>
    </location>
</feature>
<keyword evidence="3 7" id="KW-0694">RNA-binding</keyword>
<dbReference type="GO" id="GO:0006412">
    <property type="term" value="P:translation"/>
    <property type="evidence" value="ECO:0007669"/>
    <property type="project" value="UniProtKB-UniRule"/>
</dbReference>
<dbReference type="InterPro" id="IPR036791">
    <property type="entry name" value="Ribosomal_bL9_C_sf"/>
</dbReference>
<evidence type="ECO:0000259" key="9">
    <source>
        <dbReference type="PROSITE" id="PS00651"/>
    </source>
</evidence>
<sequence>MQVILKDDVKGVGYKNDVVDVKPGYGRNYLIPQGLAVMATPSAKKVVEENVRQAAHKADKIQKDAQELANRIGETVLNIPAKAGETGKIFGAVTTLQVSEALKSLGYEVDRKRIDFDQEVKSLGEYTATLNLHKEVKHQVRFNVVEA</sequence>
<gene>
    <name evidence="7" type="primary">rplI</name>
    <name evidence="10" type="ORF">FHS90_003737</name>
</gene>
<dbReference type="InterPro" id="IPR020070">
    <property type="entry name" value="Ribosomal_bL9_N"/>
</dbReference>
<keyword evidence="4 7" id="KW-0689">Ribosomal protein</keyword>
<dbReference type="PROSITE" id="PS00651">
    <property type="entry name" value="RIBOSOMAL_L9"/>
    <property type="match status" value="1"/>
</dbReference>
<dbReference type="RefSeq" id="WP_066837631.1">
    <property type="nucleotide sequence ID" value="NZ_JACJIQ010000017.1"/>
</dbReference>
<protein>
    <recommendedName>
        <fullName evidence="6 7">Large ribosomal subunit protein bL9</fullName>
    </recommendedName>
</protein>
<dbReference type="PANTHER" id="PTHR21368">
    <property type="entry name" value="50S RIBOSOMAL PROTEIN L9"/>
    <property type="match status" value="1"/>
</dbReference>
<dbReference type="Pfam" id="PF01281">
    <property type="entry name" value="Ribosomal_L9_N"/>
    <property type="match status" value="1"/>
</dbReference>
<keyword evidence="2 7" id="KW-0699">rRNA-binding</keyword>
<evidence type="ECO:0000313" key="11">
    <source>
        <dbReference type="Proteomes" id="UP000563094"/>
    </source>
</evidence>
<dbReference type="SUPFAM" id="SSF55653">
    <property type="entry name" value="Ribosomal protein L9 C-domain"/>
    <property type="match status" value="1"/>
</dbReference>
<evidence type="ECO:0000256" key="7">
    <source>
        <dbReference type="HAMAP-Rule" id="MF_00503"/>
    </source>
</evidence>
<dbReference type="InterPro" id="IPR000244">
    <property type="entry name" value="Ribosomal_bL9"/>
</dbReference>
<dbReference type="NCBIfam" id="TIGR00158">
    <property type="entry name" value="L9"/>
    <property type="match status" value="1"/>
</dbReference>
<comment type="similarity">
    <text evidence="1 7">Belongs to the bacterial ribosomal protein bL9 family.</text>
</comment>